<evidence type="ECO:0000256" key="14">
    <source>
        <dbReference type="SAM" id="MobiDB-lite"/>
    </source>
</evidence>
<evidence type="ECO:0000259" key="17">
    <source>
        <dbReference type="Pfam" id="PF07715"/>
    </source>
</evidence>
<keyword evidence="8 11" id="KW-0472">Membrane</keyword>
<dbReference type="InterPro" id="IPR036942">
    <property type="entry name" value="Beta-barrel_TonB_sf"/>
</dbReference>
<evidence type="ECO:0000256" key="1">
    <source>
        <dbReference type="ARBA" id="ARBA00004571"/>
    </source>
</evidence>
<keyword evidence="19" id="KW-1185">Reference proteome</keyword>
<comment type="caution">
    <text evidence="18">The sequence shown here is derived from an EMBL/GenBank/DDBJ whole genome shotgun (WGS) entry which is preliminary data.</text>
</comment>
<dbReference type="Gene3D" id="2.40.170.20">
    <property type="entry name" value="TonB-dependent receptor, beta-barrel domain"/>
    <property type="match status" value="1"/>
</dbReference>
<evidence type="ECO:0000256" key="5">
    <source>
        <dbReference type="ARBA" id="ARBA00022692"/>
    </source>
</evidence>
<evidence type="ECO:0000256" key="7">
    <source>
        <dbReference type="ARBA" id="ARBA00023077"/>
    </source>
</evidence>
<dbReference type="PROSITE" id="PS00430">
    <property type="entry name" value="TONB_DEPENDENT_REC_1"/>
    <property type="match status" value="1"/>
</dbReference>
<keyword evidence="3 11" id="KW-0813">Transport</keyword>
<organism evidence="18 19">
    <name type="scientific">Janthinobacterium violaceinigrum</name>
    <dbReference type="NCBI Taxonomy" id="2654252"/>
    <lineage>
        <taxon>Bacteria</taxon>
        <taxon>Pseudomonadati</taxon>
        <taxon>Pseudomonadota</taxon>
        <taxon>Betaproteobacteria</taxon>
        <taxon>Burkholderiales</taxon>
        <taxon>Oxalobacteraceae</taxon>
        <taxon>Janthinobacterium</taxon>
    </lineage>
</organism>
<sequence>MLEPIHKQDPAPRLRQLAHAVSAAVLLLGVPGAAYAQAAPDGAGALAGTPPDTVIVTGARGTGRTVANSAAPIDVISAQQLLATGKLNLLDALDTALPSFNLPARVQPDLGSIVRAGQLRNLDPSHTLVLVNGKRRHTTAIVNEDGFPGSVATDLALIPTGAIARVEILRDGASAIYGSDAIAGVINIILKSDDKGSFSTQLGSTYDGDGTNGSARIDGGTRLGEHGFAHFGAEVQRQGIAVRNFGLNPGYLSYPAVRNSDGQLVKLGANNSLPAGASPNPAEANRNSNPWRNTGVPQSTTTSLSANLGYDLSNDVQLYGFGTYAHRNARSAQNFRLPNTIFNNNRGLLSVYPDGFTPYETTSENDFALTGGIKGETAGWSWDVSSTYGRDDIDVGVENSANYSLTYPGGKTDFRIGNQRYSRSTTNADARRPVTLGLSEPADLSVGLEYSHETQQRSPGEPASWQGSGSSALAGYLPVDASDTARHSYAAYVGLGAKLTPQLLLDTALRAEKYSDFGSKTTGRLSARYDVTPAVAVRGTVSNGFHAPSLVTQSYSNTSDHAGVPYTLAQPNSAAARALGAQALKPEKSTNLSAGLTFNPTSTLRLAVDAYQIKVSDRLGVSSNIGIDRSSGVALDGSGRPLTAAQATVIENLLRSAGLAVGNGLVAHYFANVGDTRTRGIDLTAEDVLRVADGKLRWTVAANINHTSLVGKAALPTVLQGLPNIGTLSKSAEYDLLYRAPRDKEIVTVAYEKAGWTFNLRETRYGKLKRLNAITGGDYQLKAAFVTDVSVGYDISKRINVTVGANNVFDQKPGQVPREARSAASLAQYTGAYDNSGPLGVLGGYYYARATVHF</sequence>
<dbReference type="SUPFAM" id="SSF56935">
    <property type="entry name" value="Porins"/>
    <property type="match status" value="1"/>
</dbReference>
<dbReference type="PANTHER" id="PTHR47234">
    <property type="match status" value="1"/>
</dbReference>
<dbReference type="Pfam" id="PF07715">
    <property type="entry name" value="Plug"/>
    <property type="match status" value="1"/>
</dbReference>
<comment type="similarity">
    <text evidence="2 11 13">Belongs to the TonB-dependent receptor family.</text>
</comment>
<feature type="region of interest" description="Disordered" evidence="14">
    <location>
        <begin position="271"/>
        <end position="302"/>
    </location>
</feature>
<dbReference type="Proteomes" id="UP000468717">
    <property type="component" value="Unassembled WGS sequence"/>
</dbReference>
<dbReference type="RefSeq" id="WP_152281631.1">
    <property type="nucleotide sequence ID" value="NZ_WFLI01000004.1"/>
</dbReference>
<keyword evidence="6 15" id="KW-0732">Signal</keyword>
<proteinExistence type="inferred from homology"/>
<dbReference type="InterPro" id="IPR010916">
    <property type="entry name" value="TonB_box_CS"/>
</dbReference>
<feature type="region of interest" description="Disordered" evidence="14">
    <location>
        <begin position="450"/>
        <end position="469"/>
    </location>
</feature>
<dbReference type="AlphaFoldDB" id="A0A6I1ICL4"/>
<evidence type="ECO:0000256" key="2">
    <source>
        <dbReference type="ARBA" id="ARBA00009810"/>
    </source>
</evidence>
<dbReference type="InterPro" id="IPR037066">
    <property type="entry name" value="Plug_dom_sf"/>
</dbReference>
<evidence type="ECO:0000256" key="6">
    <source>
        <dbReference type="ARBA" id="ARBA00022729"/>
    </source>
</evidence>
<feature type="compositionally biased region" description="Polar residues" evidence="14">
    <location>
        <begin position="285"/>
        <end position="302"/>
    </location>
</feature>
<keyword evidence="9 18" id="KW-0675">Receptor</keyword>
<keyword evidence="5 11" id="KW-0812">Transmembrane</keyword>
<dbReference type="GO" id="GO:0009279">
    <property type="term" value="C:cell outer membrane"/>
    <property type="evidence" value="ECO:0007669"/>
    <property type="project" value="UniProtKB-SubCell"/>
</dbReference>
<feature type="signal peptide" evidence="15">
    <location>
        <begin position="1"/>
        <end position="36"/>
    </location>
</feature>
<gene>
    <name evidence="18" type="ORF">GCN75_05030</name>
</gene>
<evidence type="ECO:0000256" key="13">
    <source>
        <dbReference type="RuleBase" id="RU003357"/>
    </source>
</evidence>
<evidence type="ECO:0000256" key="15">
    <source>
        <dbReference type="SAM" id="SignalP"/>
    </source>
</evidence>
<dbReference type="PROSITE" id="PS52016">
    <property type="entry name" value="TONB_DEPENDENT_REC_3"/>
    <property type="match status" value="1"/>
</dbReference>
<dbReference type="EMBL" id="WFLI01000004">
    <property type="protein sequence ID" value="KAB8066076.1"/>
    <property type="molecule type" value="Genomic_DNA"/>
</dbReference>
<feature type="domain" description="TonB-dependent receptor-like beta-barrel" evidence="16">
    <location>
        <begin position="302"/>
        <end position="808"/>
    </location>
</feature>
<evidence type="ECO:0000256" key="3">
    <source>
        <dbReference type="ARBA" id="ARBA00022448"/>
    </source>
</evidence>
<evidence type="ECO:0000256" key="9">
    <source>
        <dbReference type="ARBA" id="ARBA00023170"/>
    </source>
</evidence>
<evidence type="ECO:0000259" key="16">
    <source>
        <dbReference type="Pfam" id="PF00593"/>
    </source>
</evidence>
<feature type="domain" description="TonB-dependent receptor plug" evidence="17">
    <location>
        <begin position="67"/>
        <end position="185"/>
    </location>
</feature>
<reference evidence="18 19" key="1">
    <citation type="submission" date="2019-10" db="EMBL/GenBank/DDBJ databases">
        <title>Three novel species isolated from a subtropical stream in China.</title>
        <authorList>
            <person name="Lu H."/>
        </authorList>
    </citation>
    <scope>NUCLEOTIDE SEQUENCE [LARGE SCALE GENOMIC DNA]</scope>
    <source>
        <strain evidence="18 19">FT13W</strain>
    </source>
</reference>
<protein>
    <submittedName>
        <fullName evidence="18">TonB-dependent receptor</fullName>
    </submittedName>
</protein>
<dbReference type="InterPro" id="IPR039426">
    <property type="entry name" value="TonB-dep_rcpt-like"/>
</dbReference>
<keyword evidence="7 12" id="KW-0798">TonB box</keyword>
<dbReference type="InterPro" id="IPR000531">
    <property type="entry name" value="Beta-barrel_TonB"/>
</dbReference>
<evidence type="ECO:0000256" key="8">
    <source>
        <dbReference type="ARBA" id="ARBA00023136"/>
    </source>
</evidence>
<evidence type="ECO:0000256" key="12">
    <source>
        <dbReference type="PROSITE-ProRule" id="PRU10143"/>
    </source>
</evidence>
<keyword evidence="4 11" id="KW-1134">Transmembrane beta strand</keyword>
<dbReference type="InterPro" id="IPR012910">
    <property type="entry name" value="Plug_dom"/>
</dbReference>
<dbReference type="Gene3D" id="2.170.130.10">
    <property type="entry name" value="TonB-dependent receptor, plug domain"/>
    <property type="match status" value="1"/>
</dbReference>
<dbReference type="Pfam" id="PF00593">
    <property type="entry name" value="TonB_dep_Rec_b-barrel"/>
    <property type="match status" value="1"/>
</dbReference>
<accession>A0A6I1ICL4</accession>
<evidence type="ECO:0000313" key="19">
    <source>
        <dbReference type="Proteomes" id="UP000468717"/>
    </source>
</evidence>
<feature type="chain" id="PRO_5026278557" evidence="15">
    <location>
        <begin position="37"/>
        <end position="854"/>
    </location>
</feature>
<feature type="short sequence motif" description="TonB box" evidence="12">
    <location>
        <begin position="53"/>
        <end position="59"/>
    </location>
</feature>
<name>A0A6I1ICL4_9BURK</name>
<evidence type="ECO:0000256" key="11">
    <source>
        <dbReference type="PROSITE-ProRule" id="PRU01360"/>
    </source>
</evidence>
<dbReference type="PANTHER" id="PTHR47234:SF3">
    <property type="entry name" value="SECRETIN_TONB SHORT N-TERMINAL DOMAIN-CONTAINING PROTEIN"/>
    <property type="match status" value="1"/>
</dbReference>
<comment type="subcellular location">
    <subcellularLocation>
        <location evidence="1 11">Cell outer membrane</location>
        <topology evidence="1 11">Multi-pass membrane protein</topology>
    </subcellularLocation>
</comment>
<evidence type="ECO:0000256" key="10">
    <source>
        <dbReference type="ARBA" id="ARBA00023237"/>
    </source>
</evidence>
<keyword evidence="10 11" id="KW-0998">Cell outer membrane</keyword>
<evidence type="ECO:0000313" key="18">
    <source>
        <dbReference type="EMBL" id="KAB8066076.1"/>
    </source>
</evidence>
<evidence type="ECO:0000256" key="4">
    <source>
        <dbReference type="ARBA" id="ARBA00022452"/>
    </source>
</evidence>